<feature type="compositionally biased region" description="Polar residues" evidence="11">
    <location>
        <begin position="4363"/>
        <end position="4375"/>
    </location>
</feature>
<feature type="compositionally biased region" description="Acidic residues" evidence="11">
    <location>
        <begin position="4229"/>
        <end position="4242"/>
    </location>
</feature>
<dbReference type="InterPro" id="IPR036465">
    <property type="entry name" value="vWFA_dom_sf"/>
</dbReference>
<dbReference type="InterPro" id="IPR041190">
    <property type="entry name" value="Midasin_AAA_lid_5"/>
</dbReference>
<evidence type="ECO:0000256" key="2">
    <source>
        <dbReference type="ARBA" id="ARBA00004642"/>
    </source>
</evidence>
<dbReference type="PIRSF" id="PIRSF010340">
    <property type="entry name" value="Midasin"/>
    <property type="match status" value="1"/>
</dbReference>
<evidence type="ECO:0000256" key="11">
    <source>
        <dbReference type="SAM" id="MobiDB-lite"/>
    </source>
</evidence>
<keyword evidence="8 10" id="KW-0143">Chaperone</keyword>
<evidence type="ECO:0000256" key="10">
    <source>
        <dbReference type="PIRNR" id="PIRNR010340"/>
    </source>
</evidence>
<comment type="similarity">
    <text evidence="3 10">Belongs to the midasin family.</text>
</comment>
<dbReference type="GO" id="GO:0005654">
    <property type="term" value="C:nucleoplasm"/>
    <property type="evidence" value="ECO:0007669"/>
    <property type="project" value="UniProtKB-SubCell"/>
</dbReference>
<feature type="compositionally biased region" description="Basic and acidic residues" evidence="11">
    <location>
        <begin position="4192"/>
        <end position="4206"/>
    </location>
</feature>
<feature type="compositionally biased region" description="Acidic residues" evidence="11">
    <location>
        <begin position="4081"/>
        <end position="4098"/>
    </location>
</feature>
<dbReference type="OrthoDB" id="5186at2759"/>
<dbReference type="Pfam" id="PF17867">
    <property type="entry name" value="AAA_lid_7"/>
    <property type="match status" value="3"/>
</dbReference>
<dbReference type="InterPro" id="IPR003593">
    <property type="entry name" value="AAA+_ATPase"/>
</dbReference>
<feature type="compositionally biased region" description="Basic and acidic residues" evidence="11">
    <location>
        <begin position="4099"/>
        <end position="4113"/>
    </location>
</feature>
<feature type="region of interest" description="Disordered" evidence="11">
    <location>
        <begin position="4081"/>
        <end position="4387"/>
    </location>
</feature>
<dbReference type="GO" id="GO:0005524">
    <property type="term" value="F:ATP binding"/>
    <property type="evidence" value="ECO:0007669"/>
    <property type="project" value="UniProtKB-KW"/>
</dbReference>
<feature type="compositionally biased region" description="Polar residues" evidence="11">
    <location>
        <begin position="4462"/>
        <end position="4490"/>
    </location>
</feature>
<keyword evidence="5" id="KW-0597">Phosphoprotein</keyword>
<feature type="compositionally biased region" description="Acidic residues" evidence="11">
    <location>
        <begin position="4179"/>
        <end position="4191"/>
    </location>
</feature>
<dbReference type="GO" id="GO:0005730">
    <property type="term" value="C:nucleolus"/>
    <property type="evidence" value="ECO:0007669"/>
    <property type="project" value="UniProtKB-SubCell"/>
</dbReference>
<evidence type="ECO:0000256" key="7">
    <source>
        <dbReference type="ARBA" id="ARBA00022840"/>
    </source>
</evidence>
<dbReference type="EMBL" id="SGPK01000217">
    <property type="protein sequence ID" value="THH06083.1"/>
    <property type="molecule type" value="Genomic_DNA"/>
</dbReference>
<dbReference type="Proteomes" id="UP000308199">
    <property type="component" value="Unassembled WGS sequence"/>
</dbReference>
<proteinExistence type="inferred from homology"/>
<evidence type="ECO:0000256" key="9">
    <source>
        <dbReference type="ARBA" id="ARBA00023242"/>
    </source>
</evidence>
<dbReference type="SUPFAM" id="SSF52540">
    <property type="entry name" value="P-loop containing nucleoside triphosphate hydrolases"/>
    <property type="match status" value="6"/>
</dbReference>
<feature type="compositionally biased region" description="Acidic residues" evidence="11">
    <location>
        <begin position="4207"/>
        <end position="4219"/>
    </location>
</feature>
<accession>A0A4V3XCM1</accession>
<feature type="region of interest" description="Disordered" evidence="11">
    <location>
        <begin position="4439"/>
        <end position="4537"/>
    </location>
</feature>
<dbReference type="PANTHER" id="PTHR48103:SF2">
    <property type="entry name" value="MIDASIN"/>
    <property type="match status" value="1"/>
</dbReference>
<dbReference type="InterPro" id="IPR002035">
    <property type="entry name" value="VWF_A"/>
</dbReference>
<dbReference type="Pfam" id="PF21108">
    <property type="entry name" value="MDN1_4th"/>
    <property type="match status" value="1"/>
</dbReference>
<evidence type="ECO:0000256" key="5">
    <source>
        <dbReference type="ARBA" id="ARBA00022553"/>
    </source>
</evidence>
<reference evidence="13 14" key="1">
    <citation type="submission" date="2019-02" db="EMBL/GenBank/DDBJ databases">
        <title>Genome sequencing of the rare red list fungi Phellinidium pouzarii.</title>
        <authorList>
            <person name="Buettner E."/>
            <person name="Kellner H."/>
        </authorList>
    </citation>
    <scope>NUCLEOTIDE SEQUENCE [LARGE SCALE GENOMIC DNA]</scope>
    <source>
        <strain evidence="13 14">DSM 108285</strain>
    </source>
</reference>
<dbReference type="Pfam" id="PF17865">
    <property type="entry name" value="AAA_lid_5"/>
    <property type="match status" value="1"/>
</dbReference>
<dbReference type="InterPro" id="IPR012099">
    <property type="entry name" value="Midasin"/>
</dbReference>
<keyword evidence="9 10" id="KW-0539">Nucleus</keyword>
<organism evidence="13 14">
    <name type="scientific">Phellinidium pouzarii</name>
    <dbReference type="NCBI Taxonomy" id="167371"/>
    <lineage>
        <taxon>Eukaryota</taxon>
        <taxon>Fungi</taxon>
        <taxon>Dikarya</taxon>
        <taxon>Basidiomycota</taxon>
        <taxon>Agaricomycotina</taxon>
        <taxon>Agaricomycetes</taxon>
        <taxon>Hymenochaetales</taxon>
        <taxon>Hymenochaetaceae</taxon>
        <taxon>Phellinidium</taxon>
    </lineage>
</organism>
<keyword evidence="7 10" id="KW-0067">ATP-binding</keyword>
<dbReference type="Gene3D" id="3.40.50.300">
    <property type="entry name" value="P-loop containing nucleotide triphosphate hydrolases"/>
    <property type="match status" value="6"/>
</dbReference>
<evidence type="ECO:0000256" key="8">
    <source>
        <dbReference type="ARBA" id="ARBA00023186"/>
    </source>
</evidence>
<protein>
    <recommendedName>
        <fullName evidence="4 10">Midasin</fullName>
    </recommendedName>
</protein>
<evidence type="ECO:0000313" key="14">
    <source>
        <dbReference type="Proteomes" id="UP000308199"/>
    </source>
</evidence>
<name>A0A4V3XCM1_9AGAM</name>
<evidence type="ECO:0000259" key="12">
    <source>
        <dbReference type="PROSITE" id="PS50234"/>
    </source>
</evidence>
<dbReference type="FunFam" id="3.40.50.300:FF:000142">
    <property type="entry name" value="Midasin"/>
    <property type="match status" value="1"/>
</dbReference>
<keyword evidence="6 10" id="KW-0547">Nucleotide-binding</keyword>
<sequence>MDTPWDIPNPLSLNIHRQLNLLLELIPQDSPFFDELQISSSGGGFLPNLSRYMLHPSLTLAIAWAFRPLLMDLCARWLDEDGDIVDKLEALALLIEVHEELYPIFSAFLRQSSLEGGPLCKTLGQSPVDQPDVPTLHRILLAYYRVLRATPSLSKSLNWDFSLLLKLCTTPYSDRGVRWLAIRCYVLQSNMSDRKREEMERSILGESGLEDCSVNYGEDASGAAQKVDGWMLPVLEVHRIQEYRARILTSPDFVYLDEASDTALTDRDLSPRIVNAHGILLLRTPTAEPPSSTLVLTASALISLRKIAVNISLRRPTLLTSSPSSGKTAFLNHLSKLLHPSKVNQIITIHLADTSLDPRSLLGSYVSSSTHAGSFEWKDGVLVKAMREGNWIVLKDIDRASSEVLGILGPLVESMDDSRPIGCSAMITVANRGVVEATESFALFASRSVEGIDTSAFPSPSFLGAQKWREVVVLENTPDDLRLIVNSKFPNIAGPVSDCLINIWKSVKRLRSLSSTRSVGLRDLEKFCNRASHLLESNHAIPSGVLFKTETPISVIELLPYPTIREEMYLEARDVFFAAGATNKSSIQQRDAISKMIGEKLGLTEETCNWVLKRRTPIFEIIKDIDGRPTAIKAGRTILAVDALNNLSDSLPARSFSVHKQAIRLISQLAACVAAVEPVLLTGETGTGKTSIISHLASLLNRPLISLNMSNQSESSDLVGGFRPVSARVPALELQQCFTDLFQKTFSSKKNEVFHRSLRKAVADGKWKTAVKLWREVSKMALNKLKERDTEIQALPQSVVDTSLPRKRQKLQSGKAKSTESEWLAFEADVHHFEVQHVLDKGKFAFHYVEGPLVKAIRTGAWVLLDEVNLASPETLECISGLLQGPDSSVTLTEQGSLEPVPRHRNFRLFACMNPATDVGKKDLPSNIRARFTEIDVPSPDAEQETLLNIITHYIGHLTVTDKAAIFDVAQFYTSVKRLSESGKIADGSDHRPHYSMRTLSRALTFAADTVQMFGLRRGLWEGFTMTFTMVLDQASSEIVLDLARRTLLSGVKNTVHFLSHNPLLPQDNSAEFAVQLGPFWLSSGPNEREEAPDYILTPSVQKKLVDLARIVMTKRYPILIEGPTSSGKTSSIEYLARRTGHNFVRINNHEHTDIQEYLGSYSSDPKTGKLVFRDGLLVRALRRGDWIVLDELNLAPTDVLEALNRLLDDNRELVIPETQEVVKPHLHFVLFATQNPSGVYAGRKVLSRALRNRFLEVHFDDVPPTELEHILCQRSRIAPSHSQRIVAVFHELQKRRQIGRIFEGKEGFATLRDLFRWANRDARGYQELAENGYMLLAERTRHEEDKAVVKEVIENVMNVSISVDTLYDISSLDSVLKSSVGIVWTKPMQRLFTLLSRALHENEPVLLVGETGSGKTSVCQIYAEIERQTLRTVNCHQNTEASDIIGSLRPVRREASLETDIVREAVEILKLGERFDSMDKDQVVSAISNHISTKISTSERETLITAQQSLLSNPGLLRWKDGPLVMCMRSADVFLLDEISLADDSVLERLNSVLEPSRTLILAEKGGDNSDEFQIVAEDGFKFVATMNPGGDFGKKELSPALRNRFTEIWVPSIMKREDLQEIIKHSWKYDDLVQLTDPLLDFVDWFLSELKDSSILTLRDVLSWVNFCNNVHSSDISPPMLFIHGGQMAVVDGLSSLTQLSSWSMISLQDLHRRANRRLEELCEEHFENCSLDVTVSECAFRIGPFSVPLGSQPLHNKGSFNFEAPTSLSNAFRLVRACQIIKPILLEGSPGVGKTSLVSALATASGQRLCRINLSEQTDLVDLFGSDLPVDGDAAGHFTWRDAEFLQAMKMGHWVLLDEMNLASQSVLEGLNAVFDHRGSVYVPELDRTFSRHPNFRVFAAQNPLNQGSGRKGLPKSFLNRFTKVFVEQLLASDLLIICVHLFPTIPLPTLQLMIDFICRLHDEIIVKRSFGILGSPWEFNLRDIIRWASLMERPNGDIEDPWKHLNTIFGRRLRCESDRHIMLNIFADVFGDTGITDRLRVRHNLTPEHITCGSSFVHRGDFLDSCRGARLLASKSSDLEAALSSISKTWLLIVTGPQAIGKTSFVRSLASVMAQPLQELSLGSLSDTSDLIGSFEQIDDVNSTQHTPPEASQGPRFGWFDGPLVRAMKKGEWLLLDNANLCSPSVLDRLNSLCEIGGSLVLTEKGLDHDTVKPHPSFRLIMTVDSQRNEISRAMRNRGIEIALGADGIHSDEGSLLDAQRLPLNIAIDRNFPNISRSTFELSRRALFQALTIQPGLQISPCTTDLIYTDSLSSKMNDYKIFDFRYFLRLLKSIKNPYCDGLHEDFSLLFREGTESFLLLQAGSLHCVKSDLEACKLTSILLEAHILATILEDRLQQRKNTLNIDVTDIATVPSGTEMLTRHENVERFLKSIPALVRQILLAGHTKNDLMQCSQITLKLVHYAQCLFRAATQSVTDYSTLYVISGWICDCIMGAPQPIRKLEEHTHALRDDYTLKSGQKIFDVWKAFYCPLPSLEFVTLMQKFGNVIYDTDDRSSQKRIFELISLLSIGNNFDEQQVVDWRRLETEVEGFLNITNNDSDYGQSISQTNTSLASLAIELDGLTNLSENTLGLEMVQGLTFVSDVIPDLVHAHLEWHRAVWKEDEHLQASGPSAFYTPIQLRRKVSNGTLGSMRSLDVQLDDEIRRGLIECSHLSTREELIESYLLQNVIFIFCACCPTTSDEECSDMYEKLALSLGSRSCITSLLTAFQEFKNTEVFSSFELVLFLLEKLESCEGRIERLRALGQCWIALSQTLLSLYVPNLSLDPVEIQRCKNSYCTAQEIWIGSQIHVHSSLQVIKTGDHSNVFTRLLQDHLCNLKSEFGTDSLPNYPSRESGSALLQSFWKETRAFLEDMVSSERINKFVVTADPTNPAFYSQEILIQDSVSNFTQRMRCTYDSLQDLLPAIELALMQLRFGLRTIQHSMFLRTLPIVNSSLSEITCFPSAGARTALATARPDSIAQGEFAIGDALALKLIGFAQNNSRVGMVQDILDDVRTTYQQFLSLWNQDNIKEAEKMRESESLYRSRPIDDADEEAKEVQQLFPTFADEDDALDQDCEKHSTDSPRSLNAGIRQELMRVHLQLFGAGPSPSGGQHDLRSRWNFTRFKMVSSWTDVHLSSMTSDMDERSLAFRIDVLCKLKASFQQNDYESGYSFYHDSNFPEAKKASEVVTSLKRELCKRIRDWPDQLVLRHLRDRCDNVLSMSIRSPVAKILGALERLLLHTEDWEMFANSENSLRSHRQSMTALVIEWRRLELSGWRSILDSEARSFCDDLADWWFRLYDATVRGAIAAGLESTSSSEDALSNYLDSLTPLLEDFITSSPFGQFRERLRLVRSFSSLTSELAGIEDDPFKTALRRSSRILTSIHIFYDQFSLRIDSVLSERRGAIEKDVQSLVQLATWRDINIHALQQSVQRTHKQLYRRIRKFREVLRQPIVDQLRVGSKAAEDDSGTSSADRIVNRGILAGETISSAASIASDAPKVLKKFVLVLSSELDALFNPASYLAIEDLCISIITAQNEYSQSVLPEGLSAADRKRWTASLLNRKRRSWNDLLRELKRIGISPNVKPEILHMLRNRRRVMEQRAFSFTASRSLESVTEKVDLYFYQSTAVLSDLLLCSAKHHPDISTRELRRGIALFESTFSYALSTRTRVIAQIEAWNQVCLSVRRAHALDRSRGTCTDDFTVLGVLQEVKLKAAELCDVLDEVCNVADNVSMLSGIDAPIPETSFYDLQRWKSSCEDMKERLCTLARDVNECAPILVFEDDLDLIQLAIKHFNDACTFLVELGQREPRLGRFCNAISIWHSGRFINGTALQIVVEPINSPCNTKKLTDTLLIVAQELLAVEKSSSDISVPEDDDHVRRQLTQLVSVTTALRIDTVVSHMNEFLSSLQRRSRPSICHALRQTLPFLDQYLFFFERHLIQYASWTKSLFKLAYIYGCLLRNVAQSGFCKPPDQEELNDEEGLAQSAEGTGLGQGAGDENVSKQIEDESQFEGIKGQDDEMGGHQNEDASDEALDVDFDLAGELEDGPDQDSKDDDDDDKAMSDFDDEFGHDVSDELDPVDEDFWNDQKDGNASGVQDINGAEKTAGESETVAKEKEAQPEKENPKLNSDNLEPAKDIDDGPEDAEATEQLEEDTHSKDISPGRDAVDVDAGDSSAEDTAEQAGRREDLAGEDMDEETYDDEELRLNEEQGERASDLSEDGEEHAAEPIEIPQDEAELNDQSDGQGKSNADIHSGTGSNADIKSGMDNMQDTPEKNVQTAGENVAGLPPSVGNESSQVKFAGEPSGAPDRTESVPAENARNAVSCGTETGQISSDSADADLPNPHRSIGDALREVRRRFDEIRNSTESEVAEMVDGTGAKQPISLEYALEDSMDIDMQALGPAMGEEHARLNQLDVLEESEGNQDSVILPQSQPTKQDLLSQSTSVDTSLPSEKENDSKEPMSHGEGENGPNEAMEVDKESPTTAELPGVSVEEEPSLNKEVEVQLNKWRYEGQPEEDGQRVWQLYDSLTQSLSFSLCEQLRLILEPTRATRLMGDFRSGKRLNMKKIIPYIASNYTKDKIWLRRVKPSQREYQVLIALDDSRSMAESHSIHLAFQTLALISKALNRLEVGDLAIASFGESTQLLHGFDDGPFTDQTGTKIVEAFKFQQTATNVHSLLEASVDVLTKARERRTSSSPSDLWQLEIIISDGICQDHEELRAIMRKAEEEHILIVFIVIDDHSDPSLSTEAAHSHNSIINMNQATYKTVNGRLELQMQRYLDSFPFEFFVILKNVEALPDVLADTLRQFFERISTF</sequence>
<dbReference type="Pfam" id="PF07728">
    <property type="entry name" value="AAA_5"/>
    <property type="match status" value="8"/>
</dbReference>
<dbReference type="FunFam" id="3.40.50.300:FF:000712">
    <property type="entry name" value="Midasin"/>
    <property type="match status" value="1"/>
</dbReference>
<dbReference type="GO" id="GO:0016887">
    <property type="term" value="F:ATP hydrolysis activity"/>
    <property type="evidence" value="ECO:0007669"/>
    <property type="project" value="InterPro"/>
</dbReference>
<dbReference type="GO" id="GO:0000055">
    <property type="term" value="P:ribosomal large subunit export from nucleus"/>
    <property type="evidence" value="ECO:0007669"/>
    <property type="project" value="TreeGrafter"/>
</dbReference>
<dbReference type="SMART" id="SM00382">
    <property type="entry name" value="AAA"/>
    <property type="match status" value="6"/>
</dbReference>
<dbReference type="InterPro" id="IPR027417">
    <property type="entry name" value="P-loop_NTPase"/>
</dbReference>
<feature type="compositionally biased region" description="Acidic residues" evidence="11">
    <location>
        <begin position="4114"/>
        <end position="4124"/>
    </location>
</feature>
<gene>
    <name evidence="13" type="ORF">EW145_g4329</name>
</gene>
<feature type="compositionally biased region" description="Polar residues" evidence="11">
    <location>
        <begin position="4294"/>
        <end position="4320"/>
    </location>
</feature>
<dbReference type="PANTHER" id="PTHR48103">
    <property type="entry name" value="MIDASIN-RELATED"/>
    <property type="match status" value="1"/>
</dbReference>
<evidence type="ECO:0000256" key="6">
    <source>
        <dbReference type="ARBA" id="ARBA00022741"/>
    </source>
</evidence>
<feature type="compositionally biased region" description="Basic and acidic residues" evidence="11">
    <location>
        <begin position="4243"/>
        <end position="4255"/>
    </location>
</feature>
<evidence type="ECO:0000256" key="4">
    <source>
        <dbReference type="ARBA" id="ARBA00017143"/>
    </source>
</evidence>
<dbReference type="GO" id="GO:0030687">
    <property type="term" value="C:preribosome, large subunit precursor"/>
    <property type="evidence" value="ECO:0007669"/>
    <property type="project" value="TreeGrafter"/>
</dbReference>
<dbReference type="PROSITE" id="PS50234">
    <property type="entry name" value="VWFA"/>
    <property type="match status" value="1"/>
</dbReference>
<feature type="compositionally biased region" description="Basic and acidic residues" evidence="11">
    <location>
        <begin position="4491"/>
        <end position="4506"/>
    </location>
</feature>
<dbReference type="PROSITE" id="PS00675">
    <property type="entry name" value="SIGMA54_INTERACT_1"/>
    <property type="match status" value="2"/>
</dbReference>
<comment type="caution">
    <text evidence="13">The sequence shown here is derived from an EMBL/GenBank/DDBJ whole genome shotgun (WGS) entry which is preliminary data.</text>
</comment>
<dbReference type="InterPro" id="IPR025662">
    <property type="entry name" value="Sigma_54_int_dom_ATP-bd_1"/>
</dbReference>
<evidence type="ECO:0000256" key="3">
    <source>
        <dbReference type="ARBA" id="ARBA00007188"/>
    </source>
</evidence>
<dbReference type="GO" id="GO:0000027">
    <property type="term" value="P:ribosomal large subunit assembly"/>
    <property type="evidence" value="ECO:0007669"/>
    <property type="project" value="InterPro"/>
</dbReference>
<dbReference type="InterPro" id="IPR040848">
    <property type="entry name" value="AAA_lid_7"/>
</dbReference>
<feature type="domain" description="VWFA" evidence="12">
    <location>
        <begin position="4633"/>
        <end position="4843"/>
    </location>
</feature>
<dbReference type="InterPro" id="IPR011704">
    <property type="entry name" value="ATPase_dyneun-rel_AAA"/>
</dbReference>
<evidence type="ECO:0000313" key="13">
    <source>
        <dbReference type="EMBL" id="THH06083.1"/>
    </source>
</evidence>
<dbReference type="FunFam" id="3.40.50.300:FF:001053">
    <property type="entry name" value="Midasin"/>
    <property type="match status" value="1"/>
</dbReference>
<dbReference type="InterPro" id="IPR048617">
    <property type="entry name" value="MDN1_AAA_lid_4"/>
</dbReference>
<evidence type="ECO:0000256" key="1">
    <source>
        <dbReference type="ARBA" id="ARBA00004604"/>
    </source>
</evidence>
<comment type="function">
    <text evidence="10">Nuclear chaperone required for maturation and nuclear export of pre-60S ribosome subunits.</text>
</comment>
<dbReference type="Gene3D" id="3.40.50.410">
    <property type="entry name" value="von Willebrand factor, type A domain"/>
    <property type="match status" value="1"/>
</dbReference>
<dbReference type="CDD" id="cd00009">
    <property type="entry name" value="AAA"/>
    <property type="match status" value="2"/>
</dbReference>
<dbReference type="FunFam" id="3.40.50.300:FF:001368">
    <property type="entry name" value="Midasin"/>
    <property type="match status" value="1"/>
</dbReference>
<comment type="subcellular location">
    <subcellularLocation>
        <location evidence="1">Nucleus</location>
        <location evidence="1">Nucleolus</location>
    </subcellularLocation>
    <subcellularLocation>
        <location evidence="2">Nucleus</location>
        <location evidence="2">Nucleoplasm</location>
    </subcellularLocation>
</comment>
<keyword evidence="14" id="KW-1185">Reference proteome</keyword>
<dbReference type="SUPFAM" id="SSF53300">
    <property type="entry name" value="vWA-like"/>
    <property type="match status" value="1"/>
</dbReference>
<feature type="compositionally biased region" description="Basic and acidic residues" evidence="11">
    <location>
        <begin position="4144"/>
        <end position="4164"/>
    </location>
</feature>